<protein>
    <submittedName>
        <fullName evidence="3">M15 family metallopeptidase</fullName>
    </submittedName>
</protein>
<sequence>MTQYLDSTKMQTILNNLKKLLFILFFIGSLSIVPCENRDKLDAFNFNLDNPWLSLKAIQTAYPDLIKNISFDSELNDWFITIRNQNLYWADGRLLPKKDIQNRQKWAPIISYFYSDEVQNPKDFSEELISALKPESLIKNRKASPPPNYTFFMLLFNGRNRKEILKQIRRSRFLGYDVWVHHRVAEPLRRVQTKIYEAQKTNTEVKKFLKELNQCWSFNWRVIADSGKLSNHSWGSAIDLLPANYKNKKIYWFWEAARDDFWMKIMPYRRWIPPKAIIDAFESEGFIWGGKWTLWDNMHFEYRPELLYIRDFVLKAEFNEFIAKDTQGLYQTPQIETGKPDKQISQRLAGIFKMAELIKFTSSFSHNILSFYGIGGKTAEDSFEKEENIEEPQEPEYLEEMID</sequence>
<dbReference type="EMBL" id="CP051635">
    <property type="protein sequence ID" value="UTC99278.1"/>
    <property type="molecule type" value="Genomic_DNA"/>
</dbReference>
<dbReference type="Proteomes" id="UP001056981">
    <property type="component" value="Chromosome"/>
</dbReference>
<dbReference type="SUPFAM" id="SSF55166">
    <property type="entry name" value="Hedgehog/DD-peptidase"/>
    <property type="match status" value="1"/>
</dbReference>
<dbReference type="InterPro" id="IPR009045">
    <property type="entry name" value="Zn_M74/Hedgehog-like"/>
</dbReference>
<evidence type="ECO:0000256" key="1">
    <source>
        <dbReference type="SAM" id="MobiDB-lite"/>
    </source>
</evidence>
<feature type="region of interest" description="Disordered" evidence="1">
    <location>
        <begin position="382"/>
        <end position="403"/>
    </location>
</feature>
<accession>A0A9Q9BK40</accession>
<proteinExistence type="predicted"/>
<feature type="compositionally biased region" description="Acidic residues" evidence="1">
    <location>
        <begin position="387"/>
        <end position="403"/>
    </location>
</feature>
<dbReference type="RefSeq" id="WP_367618044.1">
    <property type="nucleotide sequence ID" value="NZ_CP051522.1"/>
</dbReference>
<dbReference type="AlphaFoldDB" id="A0A9Q9BK40"/>
<dbReference type="Pfam" id="PF13539">
    <property type="entry name" value="Peptidase_M15_4"/>
    <property type="match status" value="1"/>
</dbReference>
<organism evidence="3 4">
    <name type="scientific">Treponema denticola</name>
    <dbReference type="NCBI Taxonomy" id="158"/>
    <lineage>
        <taxon>Bacteria</taxon>
        <taxon>Pseudomonadati</taxon>
        <taxon>Spirochaetota</taxon>
        <taxon>Spirochaetia</taxon>
        <taxon>Spirochaetales</taxon>
        <taxon>Treponemataceae</taxon>
        <taxon>Treponema</taxon>
    </lineage>
</organism>
<reference evidence="3" key="1">
    <citation type="submission" date="2020-04" db="EMBL/GenBank/DDBJ databases">
        <title>Comparative genomics of oral phylogroup-2 Treponema strains.</title>
        <authorList>
            <person name="Zeng H."/>
            <person name="Chan Y.K."/>
            <person name="Watt R.M."/>
        </authorList>
    </citation>
    <scope>NUCLEOTIDE SEQUENCE</scope>
    <source>
        <strain evidence="3">OMZ 905</strain>
    </source>
</reference>
<dbReference type="InterPro" id="IPR039561">
    <property type="entry name" value="Peptidase_M15C"/>
</dbReference>
<feature type="domain" description="Peptidase M15C" evidence="2">
    <location>
        <begin position="225"/>
        <end position="302"/>
    </location>
</feature>
<dbReference type="GO" id="GO:0008233">
    <property type="term" value="F:peptidase activity"/>
    <property type="evidence" value="ECO:0007669"/>
    <property type="project" value="InterPro"/>
</dbReference>
<evidence type="ECO:0000259" key="2">
    <source>
        <dbReference type="Pfam" id="PF13539"/>
    </source>
</evidence>
<gene>
    <name evidence="3" type="ORF">E4N86_00560</name>
</gene>
<name>A0A9Q9BK40_TREDN</name>
<dbReference type="Gene3D" id="3.30.1380.10">
    <property type="match status" value="1"/>
</dbReference>
<evidence type="ECO:0000313" key="4">
    <source>
        <dbReference type="Proteomes" id="UP001056981"/>
    </source>
</evidence>
<evidence type="ECO:0000313" key="3">
    <source>
        <dbReference type="EMBL" id="UTC99278.1"/>
    </source>
</evidence>